<feature type="repeat" description="ANK" evidence="3">
    <location>
        <begin position="208"/>
        <end position="246"/>
    </location>
</feature>
<evidence type="ECO:0000256" key="2">
    <source>
        <dbReference type="ARBA" id="ARBA00023043"/>
    </source>
</evidence>
<dbReference type="SUPFAM" id="SSF48403">
    <property type="entry name" value="Ankyrin repeat"/>
    <property type="match status" value="1"/>
</dbReference>
<feature type="repeat" description="ANK" evidence="3">
    <location>
        <begin position="262"/>
        <end position="294"/>
    </location>
</feature>
<gene>
    <name evidence="5" type="ORF">PCOR1329_LOCUS68544</name>
</gene>
<feature type="repeat" description="ANK" evidence="3">
    <location>
        <begin position="365"/>
        <end position="397"/>
    </location>
</feature>
<protein>
    <recommendedName>
        <fullName evidence="7">RING-type E3 ubiquitin transferase</fullName>
    </recommendedName>
</protein>
<dbReference type="PANTHER" id="PTHR24198">
    <property type="entry name" value="ANKYRIN REPEAT AND PROTEIN KINASE DOMAIN-CONTAINING PROTEIN"/>
    <property type="match status" value="1"/>
</dbReference>
<keyword evidence="2 3" id="KW-0040">ANK repeat</keyword>
<evidence type="ECO:0000313" key="5">
    <source>
        <dbReference type="EMBL" id="CAK0887513.1"/>
    </source>
</evidence>
<comment type="caution">
    <text evidence="5">The sequence shown here is derived from an EMBL/GenBank/DDBJ whole genome shotgun (WGS) entry which is preliminary data.</text>
</comment>
<evidence type="ECO:0000256" key="1">
    <source>
        <dbReference type="ARBA" id="ARBA00022737"/>
    </source>
</evidence>
<dbReference type="Pfam" id="PF00023">
    <property type="entry name" value="Ank"/>
    <property type="match status" value="2"/>
</dbReference>
<name>A0ABN9WQR7_9DINO</name>
<dbReference type="EMBL" id="CAUYUJ010018948">
    <property type="protein sequence ID" value="CAK0887513.1"/>
    <property type="molecule type" value="Genomic_DNA"/>
</dbReference>
<evidence type="ECO:0000313" key="6">
    <source>
        <dbReference type="Proteomes" id="UP001189429"/>
    </source>
</evidence>
<organism evidence="5 6">
    <name type="scientific">Prorocentrum cordatum</name>
    <dbReference type="NCBI Taxonomy" id="2364126"/>
    <lineage>
        <taxon>Eukaryota</taxon>
        <taxon>Sar</taxon>
        <taxon>Alveolata</taxon>
        <taxon>Dinophyceae</taxon>
        <taxon>Prorocentrales</taxon>
        <taxon>Prorocentraceae</taxon>
        <taxon>Prorocentrum</taxon>
    </lineage>
</organism>
<keyword evidence="1" id="KW-0677">Repeat</keyword>
<evidence type="ECO:0000256" key="3">
    <source>
        <dbReference type="PROSITE-ProRule" id="PRU00023"/>
    </source>
</evidence>
<dbReference type="Gene3D" id="1.25.40.20">
    <property type="entry name" value="Ankyrin repeat-containing domain"/>
    <property type="match status" value="3"/>
</dbReference>
<dbReference type="InterPro" id="IPR002110">
    <property type="entry name" value="Ankyrin_rpt"/>
</dbReference>
<dbReference type="SMART" id="SM00248">
    <property type="entry name" value="ANK"/>
    <property type="match status" value="6"/>
</dbReference>
<evidence type="ECO:0000256" key="4">
    <source>
        <dbReference type="SAM" id="MobiDB-lite"/>
    </source>
</evidence>
<keyword evidence="6" id="KW-1185">Reference proteome</keyword>
<accession>A0ABN9WQR7</accession>
<dbReference type="InterPro" id="IPR036770">
    <property type="entry name" value="Ankyrin_rpt-contain_sf"/>
</dbReference>
<evidence type="ECO:0008006" key="7">
    <source>
        <dbReference type="Google" id="ProtNLM"/>
    </source>
</evidence>
<sequence>MGNVLHPHPAVPAATDTQGAASEDFMPADDAAPSSANEVARSGATAADFRPWSHSLEHEPQRSLRFAVGTQVIYNSGSTWEPGEIVGHWYHPRGFAPDFRAPYKLLLASGRLTFVPDDVEELCRARPLTSPAVKAPRCRISDLHKPATWWENALVGSSSMVVDNPGEDIDQRNYMGVTALSECACADAQGLAQTLLDLGADPNSLDITGRGPLHHAVASGRATPEQADGTVRVLLEARADPNAQDTDFENDFSSKTFKERKRHRTALHYCAEHGYVSAAGSLLGAAADPNILDGQYKLALHIAVDEPSRDMVALLLANRSDPDMGNTEIGLTSSYLMVAARNGDEWLARALIGSNAKVNQVDKKQGMTPLHLAVRSRKEGVARLLIEARADASIKAMGKTAAEMAAANGQAALAALLDAPGPMGSAYPVEI</sequence>
<dbReference type="Pfam" id="PF12796">
    <property type="entry name" value="Ank_2"/>
    <property type="match status" value="1"/>
</dbReference>
<dbReference type="Proteomes" id="UP001189429">
    <property type="component" value="Unassembled WGS sequence"/>
</dbReference>
<dbReference type="PROSITE" id="PS50297">
    <property type="entry name" value="ANK_REP_REGION"/>
    <property type="match status" value="2"/>
</dbReference>
<reference evidence="5" key="1">
    <citation type="submission" date="2023-10" db="EMBL/GenBank/DDBJ databases">
        <authorList>
            <person name="Chen Y."/>
            <person name="Shah S."/>
            <person name="Dougan E. K."/>
            <person name="Thang M."/>
            <person name="Chan C."/>
        </authorList>
    </citation>
    <scope>NUCLEOTIDE SEQUENCE [LARGE SCALE GENOMIC DNA]</scope>
</reference>
<feature type="region of interest" description="Disordered" evidence="4">
    <location>
        <begin position="1"/>
        <end position="43"/>
    </location>
</feature>
<dbReference type="PANTHER" id="PTHR24198:SF165">
    <property type="entry name" value="ANKYRIN REPEAT-CONTAINING PROTEIN-RELATED"/>
    <property type="match status" value="1"/>
</dbReference>
<proteinExistence type="predicted"/>
<dbReference type="PROSITE" id="PS50088">
    <property type="entry name" value="ANK_REPEAT"/>
    <property type="match status" value="3"/>
</dbReference>